<keyword evidence="3" id="KW-0547">Nucleotide-binding</keyword>
<dbReference type="FunFam" id="3.40.50.300:FF:000845">
    <property type="entry name" value="Mitochondrial helicase twinkle"/>
    <property type="match status" value="1"/>
</dbReference>
<evidence type="ECO:0000256" key="14">
    <source>
        <dbReference type="ARBA" id="ARBA00044969"/>
    </source>
</evidence>
<keyword evidence="20" id="KW-1185">Reference proteome</keyword>
<evidence type="ECO:0000256" key="1">
    <source>
        <dbReference type="ARBA" id="ARBA00004436"/>
    </source>
</evidence>
<comment type="subcellular location">
    <subcellularLocation>
        <location evidence="2">Mitochondrion inner membrane</location>
        <topology evidence="2">Peripheral membrane protein</topology>
    </subcellularLocation>
    <subcellularLocation>
        <location evidence="1">Mitochondrion matrix</location>
        <location evidence="1">Mitochondrion nucleoid</location>
    </subcellularLocation>
</comment>
<sequence length="372" mass="42395">MQRGWFAAIGITTKSLLGRKLAYSSNRIMRIPTDNQSSSPYLNMPYNDLHTSSFRYKKDDPKEHESITTFTRLREEVFSELSHHEQVAGVKWNRYPYLTKLLRGHRRGELTILTGSTGCGKTTFMSEYSLDLCMQGVKTLWGSFEIRNVRLAKTMLTQYAEKNLEKHIEEYDKWADEFEKLPLYFMTFHGQQSVKAVLDAMTHAVNKLDIAHVIVDNLQFMLGVSDAGNGSMDRFWRQDLIVQSLRKFATNNNCHVSLVIHPRKEGNDVELSNSSIFGGAKASQEADNILIIQDKRLSTPRGKKYLQVTKNRFSGDLGMFTLDFDRENLSFAPKKKPKQLQPNGQTVLLKGSNATSESETIGDFQKDSISSK</sequence>
<dbReference type="EMBL" id="LJIJ01000096">
    <property type="protein sequence ID" value="ODN02762.1"/>
    <property type="molecule type" value="Genomic_DNA"/>
</dbReference>
<evidence type="ECO:0000256" key="3">
    <source>
        <dbReference type="ARBA" id="ARBA00022741"/>
    </source>
</evidence>
<evidence type="ECO:0000256" key="8">
    <source>
        <dbReference type="ARBA" id="ARBA00022946"/>
    </source>
</evidence>
<evidence type="ECO:0000313" key="20">
    <source>
        <dbReference type="Proteomes" id="UP000094527"/>
    </source>
</evidence>
<evidence type="ECO:0000256" key="6">
    <source>
        <dbReference type="ARBA" id="ARBA00022806"/>
    </source>
</evidence>
<keyword evidence="11" id="KW-0472">Membrane</keyword>
<evidence type="ECO:0000256" key="15">
    <source>
        <dbReference type="ARBA" id="ARBA00048954"/>
    </source>
</evidence>
<evidence type="ECO:0000313" key="19">
    <source>
        <dbReference type="EMBL" id="ODN02762.1"/>
    </source>
</evidence>
<dbReference type="InterPro" id="IPR007694">
    <property type="entry name" value="DNA_helicase_DnaB-like_C"/>
</dbReference>
<dbReference type="OrthoDB" id="275278at2759"/>
<evidence type="ECO:0000256" key="17">
    <source>
        <dbReference type="SAM" id="MobiDB-lite"/>
    </source>
</evidence>
<dbReference type="GO" id="GO:0005743">
    <property type="term" value="C:mitochondrial inner membrane"/>
    <property type="evidence" value="ECO:0007669"/>
    <property type="project" value="UniProtKB-SubCell"/>
</dbReference>
<dbReference type="EC" id="5.6.2.3" evidence="14"/>
<keyword evidence="8" id="KW-0809">Transit peptide</keyword>
<keyword evidence="7" id="KW-0067">ATP-binding</keyword>
<keyword evidence="9" id="KW-0446">Lipid-binding</keyword>
<dbReference type="GO" id="GO:0043139">
    <property type="term" value="F:5'-3' DNA helicase activity"/>
    <property type="evidence" value="ECO:0007669"/>
    <property type="project" value="UniProtKB-EC"/>
</dbReference>
<evidence type="ECO:0000256" key="2">
    <source>
        <dbReference type="ARBA" id="ARBA00004637"/>
    </source>
</evidence>
<comment type="caution">
    <text evidence="19">The sequence shown here is derived from an EMBL/GenBank/DDBJ whole genome shotgun (WGS) entry which is preliminary data.</text>
</comment>
<evidence type="ECO:0000256" key="9">
    <source>
        <dbReference type="ARBA" id="ARBA00023121"/>
    </source>
</evidence>
<keyword evidence="6" id="KW-0347">Helicase</keyword>
<dbReference type="AlphaFoldDB" id="A0A1D2NBZ0"/>
<accession>A0A1D2NBZ0</accession>
<evidence type="ECO:0000256" key="7">
    <source>
        <dbReference type="ARBA" id="ARBA00022840"/>
    </source>
</evidence>
<keyword evidence="5" id="KW-0378">Hydrolase</keyword>
<proteinExistence type="predicted"/>
<dbReference type="GO" id="GO:0008289">
    <property type="term" value="F:lipid binding"/>
    <property type="evidence" value="ECO:0007669"/>
    <property type="project" value="UniProtKB-KW"/>
</dbReference>
<dbReference type="SUPFAM" id="SSF52540">
    <property type="entry name" value="P-loop containing nucleoside triphosphate hydrolases"/>
    <property type="match status" value="1"/>
</dbReference>
<gene>
    <name evidence="19" type="ORF">Ocin01_03923</name>
</gene>
<dbReference type="Gene3D" id="3.40.50.300">
    <property type="entry name" value="P-loop containing nucleotide triphosphate hydrolases"/>
    <property type="match status" value="1"/>
</dbReference>
<feature type="domain" description="SF4 helicase" evidence="18">
    <location>
        <begin position="84"/>
        <end position="338"/>
    </location>
</feature>
<feature type="compositionally biased region" description="Polar residues" evidence="17">
    <location>
        <begin position="340"/>
        <end position="359"/>
    </location>
</feature>
<organism evidence="19 20">
    <name type="scientific">Orchesella cincta</name>
    <name type="common">Springtail</name>
    <name type="synonym">Podura cincta</name>
    <dbReference type="NCBI Taxonomy" id="48709"/>
    <lineage>
        <taxon>Eukaryota</taxon>
        <taxon>Metazoa</taxon>
        <taxon>Ecdysozoa</taxon>
        <taxon>Arthropoda</taxon>
        <taxon>Hexapoda</taxon>
        <taxon>Collembola</taxon>
        <taxon>Entomobryomorpha</taxon>
        <taxon>Entomobryoidea</taxon>
        <taxon>Orchesellidae</taxon>
        <taxon>Orchesellinae</taxon>
        <taxon>Orchesella</taxon>
    </lineage>
</organism>
<evidence type="ECO:0000256" key="13">
    <source>
        <dbReference type="ARBA" id="ARBA00023271"/>
    </source>
</evidence>
<dbReference type="GO" id="GO:0006264">
    <property type="term" value="P:mitochondrial DNA replication"/>
    <property type="evidence" value="ECO:0007669"/>
    <property type="project" value="TreeGrafter"/>
</dbReference>
<dbReference type="GO" id="GO:0016787">
    <property type="term" value="F:hydrolase activity"/>
    <property type="evidence" value="ECO:0007669"/>
    <property type="project" value="UniProtKB-KW"/>
</dbReference>
<dbReference type="OMA" id="GQEADNI"/>
<reference evidence="19 20" key="1">
    <citation type="journal article" date="2016" name="Genome Biol. Evol.">
        <title>Gene Family Evolution Reflects Adaptation to Soil Environmental Stressors in the Genome of the Collembolan Orchesella cincta.</title>
        <authorList>
            <person name="Faddeeva-Vakhrusheva A."/>
            <person name="Derks M.F."/>
            <person name="Anvar S.Y."/>
            <person name="Agamennone V."/>
            <person name="Suring W."/>
            <person name="Smit S."/>
            <person name="van Straalen N.M."/>
            <person name="Roelofs D."/>
        </authorList>
    </citation>
    <scope>NUCLEOTIDE SEQUENCE [LARGE SCALE GENOMIC DNA]</scope>
    <source>
        <tissue evidence="19">Mixed pool</tissue>
    </source>
</reference>
<dbReference type="Proteomes" id="UP000094527">
    <property type="component" value="Unassembled WGS sequence"/>
</dbReference>
<name>A0A1D2NBZ0_ORCCI</name>
<dbReference type="GO" id="GO:0003697">
    <property type="term" value="F:single-stranded DNA binding"/>
    <property type="evidence" value="ECO:0007669"/>
    <property type="project" value="InterPro"/>
</dbReference>
<dbReference type="STRING" id="48709.A0A1D2NBZ0"/>
<comment type="catalytic activity">
    <reaction evidence="15">
        <text>ATP + H2O = ADP + phosphate + H(+)</text>
        <dbReference type="Rhea" id="RHEA:13065"/>
        <dbReference type="ChEBI" id="CHEBI:15377"/>
        <dbReference type="ChEBI" id="CHEBI:15378"/>
        <dbReference type="ChEBI" id="CHEBI:30616"/>
        <dbReference type="ChEBI" id="CHEBI:43474"/>
        <dbReference type="ChEBI" id="CHEBI:456216"/>
        <dbReference type="EC" id="5.6.2.3"/>
    </reaction>
</comment>
<keyword evidence="12" id="KW-0413">Isomerase</keyword>
<evidence type="ECO:0000256" key="10">
    <source>
        <dbReference type="ARBA" id="ARBA00023128"/>
    </source>
</evidence>
<evidence type="ECO:0000256" key="4">
    <source>
        <dbReference type="ARBA" id="ARBA00022792"/>
    </source>
</evidence>
<evidence type="ECO:0000256" key="12">
    <source>
        <dbReference type="ARBA" id="ARBA00023235"/>
    </source>
</evidence>
<feature type="region of interest" description="Disordered" evidence="17">
    <location>
        <begin position="334"/>
        <end position="372"/>
    </location>
</feature>
<dbReference type="PANTHER" id="PTHR12873:SF0">
    <property type="entry name" value="TWINKLE MTDNA HELICASE"/>
    <property type="match status" value="1"/>
</dbReference>
<dbReference type="CDD" id="cd01122">
    <property type="entry name" value="Twinkle_C"/>
    <property type="match status" value="1"/>
</dbReference>
<dbReference type="GO" id="GO:0005524">
    <property type="term" value="F:ATP binding"/>
    <property type="evidence" value="ECO:0007669"/>
    <property type="project" value="UniProtKB-KW"/>
</dbReference>
<dbReference type="GO" id="GO:0042645">
    <property type="term" value="C:mitochondrial nucleoid"/>
    <property type="evidence" value="ECO:0007669"/>
    <property type="project" value="UniProtKB-SubCell"/>
</dbReference>
<evidence type="ECO:0000259" key="18">
    <source>
        <dbReference type="PROSITE" id="PS51199"/>
    </source>
</evidence>
<dbReference type="PANTHER" id="PTHR12873">
    <property type="entry name" value="T7-LIKE MITOCHONDRIAL DNA HELICASE"/>
    <property type="match status" value="1"/>
</dbReference>
<keyword evidence="10" id="KW-0496">Mitochondrion</keyword>
<evidence type="ECO:0000256" key="11">
    <source>
        <dbReference type="ARBA" id="ARBA00023136"/>
    </source>
</evidence>
<evidence type="ECO:0000256" key="5">
    <source>
        <dbReference type="ARBA" id="ARBA00022801"/>
    </source>
</evidence>
<dbReference type="InterPro" id="IPR027417">
    <property type="entry name" value="P-loop_NTPase"/>
</dbReference>
<dbReference type="InterPro" id="IPR027032">
    <property type="entry name" value="Twinkle-like"/>
</dbReference>
<protein>
    <recommendedName>
        <fullName evidence="14">DNA 5'-3' helicase</fullName>
        <ecNumber evidence="14">5.6.2.3</ecNumber>
    </recommendedName>
    <alternativeName>
        <fullName evidence="16">Twinkle protein, mitochondrial</fullName>
    </alternativeName>
</protein>
<dbReference type="Pfam" id="PF13481">
    <property type="entry name" value="AAA_25"/>
    <property type="match status" value="1"/>
</dbReference>
<dbReference type="PROSITE" id="PS51199">
    <property type="entry name" value="SF4_HELICASE"/>
    <property type="match status" value="1"/>
</dbReference>
<evidence type="ECO:0000256" key="16">
    <source>
        <dbReference type="ARBA" id="ARBA00075597"/>
    </source>
</evidence>
<keyword evidence="4" id="KW-0999">Mitochondrion inner membrane</keyword>
<keyword evidence="13" id="KW-1135">Mitochondrion nucleoid</keyword>